<evidence type="ECO:0000259" key="1">
    <source>
        <dbReference type="Pfam" id="PF04168"/>
    </source>
</evidence>
<keyword evidence="3" id="KW-1185">Reference proteome</keyword>
<proteinExistence type="predicted"/>
<sequence>MLGRTANGLFWMFRYLERAENTARLLDAGMRMALTRDLVTAEEEWRSVISTAGQRTAYEAKHGTYTGSQVWNFMLRDKANPSSILAMFGLVRQNARLARNAISGELWEAINENWLVIDEQLKKPVAENRVLDTVATIRRAGTLAHGALAGSMLRDEGYHFARAGTFIERADSISRILDIKYYLLLPSLSYVGSSLDTGQWDQVLRSVSGDRAYRWLNAGQIDAKGICEFLILDDRFPRSLAFCYCALRDDLAALARLHGTEGQSNMLMRDADTRLTDLTIEEIFDQGLHEFLVEFTQDNSAIAEAISTDYRFLA</sequence>
<dbReference type="Proteomes" id="UP000199331">
    <property type="component" value="Unassembled WGS sequence"/>
</dbReference>
<dbReference type="RefSeq" id="WP_090480984.1">
    <property type="nucleotide sequence ID" value="NZ_FOWZ01000003.1"/>
</dbReference>
<evidence type="ECO:0000313" key="3">
    <source>
        <dbReference type="Proteomes" id="UP000199331"/>
    </source>
</evidence>
<dbReference type="Pfam" id="PF04168">
    <property type="entry name" value="Alpha-E"/>
    <property type="match status" value="1"/>
</dbReference>
<accession>A0A1I5NRM7</accession>
<feature type="domain" description="DUF403" evidence="1">
    <location>
        <begin position="1"/>
        <end position="310"/>
    </location>
</feature>
<name>A0A1I5NRM7_9SPHN</name>
<dbReference type="InterPro" id="IPR051680">
    <property type="entry name" value="ATP-dep_Glu-Cys_Ligase-2"/>
</dbReference>
<dbReference type="OrthoDB" id="9803532at2"/>
<dbReference type="STRING" id="604088.SAMN04488060_2039"/>
<dbReference type="EMBL" id="FOWZ01000003">
    <property type="protein sequence ID" value="SFP24300.1"/>
    <property type="molecule type" value="Genomic_DNA"/>
</dbReference>
<dbReference type="InterPro" id="IPR007296">
    <property type="entry name" value="DUF403"/>
</dbReference>
<dbReference type="AlphaFoldDB" id="A0A1I5NRM7"/>
<evidence type="ECO:0000313" key="2">
    <source>
        <dbReference type="EMBL" id="SFP24300.1"/>
    </source>
</evidence>
<dbReference type="PANTHER" id="PTHR34595:SF7">
    <property type="entry name" value="SLL1039 PROTEIN"/>
    <property type="match status" value="1"/>
</dbReference>
<reference evidence="3" key="1">
    <citation type="submission" date="2016-10" db="EMBL/GenBank/DDBJ databases">
        <authorList>
            <person name="Varghese N."/>
            <person name="Submissions S."/>
        </authorList>
    </citation>
    <scope>NUCLEOTIDE SEQUENCE [LARGE SCALE GENOMIC DNA]</scope>
    <source>
        <strain evidence="3">CGMCC 1.7715</strain>
    </source>
</reference>
<gene>
    <name evidence="2" type="ORF">SAMN04488060_2039</name>
</gene>
<organism evidence="2 3">
    <name type="scientific">Qipengyuania nanhaisediminis</name>
    <dbReference type="NCBI Taxonomy" id="604088"/>
    <lineage>
        <taxon>Bacteria</taxon>
        <taxon>Pseudomonadati</taxon>
        <taxon>Pseudomonadota</taxon>
        <taxon>Alphaproteobacteria</taxon>
        <taxon>Sphingomonadales</taxon>
        <taxon>Erythrobacteraceae</taxon>
        <taxon>Qipengyuania</taxon>
    </lineage>
</organism>
<protein>
    <submittedName>
        <fullName evidence="2">Uncharacterized conserved protein, Alpha-E superfamily</fullName>
    </submittedName>
</protein>
<dbReference type="PANTHER" id="PTHR34595">
    <property type="entry name" value="BLR5612 PROTEIN"/>
    <property type="match status" value="1"/>
</dbReference>